<dbReference type="PRINTS" id="PR00340">
    <property type="entry name" value="PIIGLNB"/>
</dbReference>
<dbReference type="AlphaFoldDB" id="A0A7I8DJS9"/>
<organism evidence="2 3">
    <name type="scientific">Anaerocolumna chitinilytica</name>
    <dbReference type="NCBI Taxonomy" id="1727145"/>
    <lineage>
        <taxon>Bacteria</taxon>
        <taxon>Bacillati</taxon>
        <taxon>Bacillota</taxon>
        <taxon>Clostridia</taxon>
        <taxon>Lachnospirales</taxon>
        <taxon>Lachnospiraceae</taxon>
        <taxon>Anaerocolumna</taxon>
    </lineage>
</organism>
<comment type="similarity">
    <text evidence="1">Belongs to the P(II) protein family.</text>
</comment>
<evidence type="ECO:0000256" key="1">
    <source>
        <dbReference type="RuleBase" id="RU003936"/>
    </source>
</evidence>
<dbReference type="SMART" id="SM00938">
    <property type="entry name" value="P-II"/>
    <property type="match status" value="1"/>
</dbReference>
<dbReference type="Pfam" id="PF00543">
    <property type="entry name" value="P-II"/>
    <property type="match status" value="1"/>
</dbReference>
<evidence type="ECO:0000313" key="2">
    <source>
        <dbReference type="EMBL" id="BCJ97604.1"/>
    </source>
</evidence>
<dbReference type="SUPFAM" id="SSF54913">
    <property type="entry name" value="GlnB-like"/>
    <property type="match status" value="1"/>
</dbReference>
<keyword evidence="3" id="KW-1185">Reference proteome</keyword>
<reference evidence="2 3" key="2">
    <citation type="submission" date="2020-08" db="EMBL/GenBank/DDBJ databases">
        <authorList>
            <person name="Ueki A."/>
            <person name="Tonouchi A."/>
        </authorList>
    </citation>
    <scope>NUCLEOTIDE SEQUENCE [LARGE SCALE GENOMIC DNA]</scope>
    <source>
        <strain evidence="2 3">CTTW</strain>
    </source>
</reference>
<dbReference type="InterPro" id="IPR002187">
    <property type="entry name" value="N-reg_PII"/>
</dbReference>
<dbReference type="Proteomes" id="UP000515703">
    <property type="component" value="Chromosome"/>
</dbReference>
<dbReference type="PROSITE" id="PS00638">
    <property type="entry name" value="PII_GLNB_CTER"/>
    <property type="match status" value="1"/>
</dbReference>
<dbReference type="Gene3D" id="3.30.70.120">
    <property type="match status" value="1"/>
</dbReference>
<dbReference type="PANTHER" id="PTHR30115">
    <property type="entry name" value="NITROGEN REGULATORY PROTEIN P-II"/>
    <property type="match status" value="1"/>
</dbReference>
<dbReference type="PANTHER" id="PTHR30115:SF11">
    <property type="entry name" value="NITROGEN REGULATORY PROTEIN P-II HOMOLOG"/>
    <property type="match status" value="1"/>
</dbReference>
<reference evidence="2 3" key="1">
    <citation type="submission" date="2020-08" db="EMBL/GenBank/DDBJ databases">
        <title>Draft genome sequencing of an Anaerocolumna strain isolated from anoxic soil subjected to BSD treatment.</title>
        <authorList>
            <person name="Uek A."/>
            <person name="Tonouchi A."/>
        </authorList>
    </citation>
    <scope>NUCLEOTIDE SEQUENCE [LARGE SCALE GENOMIC DNA]</scope>
    <source>
        <strain evidence="2 3">CTTW</strain>
    </source>
</reference>
<dbReference type="InterPro" id="IPR015867">
    <property type="entry name" value="N-reg_PII/ATP_PRibTrfase_C"/>
</dbReference>
<protein>
    <submittedName>
        <fullName evidence="2">Nitrogen regulatory protein P-II</fullName>
    </submittedName>
</protein>
<dbReference type="EMBL" id="AP023368">
    <property type="protein sequence ID" value="BCJ97604.1"/>
    <property type="molecule type" value="Genomic_DNA"/>
</dbReference>
<dbReference type="InterPro" id="IPR017918">
    <property type="entry name" value="N-reg_PII_CS"/>
</dbReference>
<dbReference type="RefSeq" id="WP_185258014.1">
    <property type="nucleotide sequence ID" value="NZ_AP023368.1"/>
</dbReference>
<dbReference type="InterPro" id="IPR011322">
    <property type="entry name" value="N-reg_PII-like_a/b"/>
</dbReference>
<sequence length="127" mass="14018">MKEIMAFIRPNKVNATKQALAESGFPAYSCRKCMGRGKKMIDPELLKLVMATGELPMDSQGETLTEAVRLIPKRLFIVVVDDDKVKDAVEVFIKTNQTGHPGDGKIFVVPVLDSYRVRDGAATTDAY</sequence>
<dbReference type="PROSITE" id="PS51343">
    <property type="entry name" value="PII_GLNB_DOM"/>
    <property type="match status" value="1"/>
</dbReference>
<dbReference type="GO" id="GO:0005829">
    <property type="term" value="C:cytosol"/>
    <property type="evidence" value="ECO:0007669"/>
    <property type="project" value="TreeGrafter"/>
</dbReference>
<name>A0A7I8DJS9_9FIRM</name>
<dbReference type="GO" id="GO:0005524">
    <property type="term" value="F:ATP binding"/>
    <property type="evidence" value="ECO:0007669"/>
    <property type="project" value="TreeGrafter"/>
</dbReference>
<dbReference type="GO" id="GO:0006808">
    <property type="term" value="P:regulation of nitrogen utilization"/>
    <property type="evidence" value="ECO:0007669"/>
    <property type="project" value="InterPro"/>
</dbReference>
<dbReference type="GO" id="GO:0030234">
    <property type="term" value="F:enzyme regulator activity"/>
    <property type="evidence" value="ECO:0007669"/>
    <property type="project" value="InterPro"/>
</dbReference>
<dbReference type="KEGG" id="acht:bsdcttw_06450"/>
<accession>A0A7I8DJS9</accession>
<proteinExistence type="inferred from homology"/>
<evidence type="ECO:0000313" key="3">
    <source>
        <dbReference type="Proteomes" id="UP000515703"/>
    </source>
</evidence>
<gene>
    <name evidence="2" type="primary">glnB-2</name>
    <name evidence="2" type="ORF">bsdcttw_06450</name>
</gene>